<reference evidence="1 2" key="1">
    <citation type="journal article" date="2016" name="Int. J. Syst. Evol. Microbiol.">
        <title>Peptococcus simiae sp. nov., isolated from rhesus macaque faeces and emended description of the genus Peptococcus.</title>
        <authorList>
            <person name="Shkoporov A.N."/>
            <person name="Efimov B.A."/>
            <person name="Kondova I."/>
            <person name="Ouwerling B."/>
            <person name="Chaplin A.V."/>
            <person name="Shcherbakova V.A."/>
            <person name="Langermans J.A.M."/>
        </authorList>
    </citation>
    <scope>NUCLEOTIDE SEQUENCE [LARGE SCALE GENOMIC DNA]</scope>
    <source>
        <strain evidence="1 2">M108</strain>
    </source>
</reference>
<keyword evidence="2" id="KW-1185">Reference proteome</keyword>
<sequence>MPDFLLMAKKKRTKQSQQVGAKKQSRISEDVDISTLTRPVWSFSQCDTRHERWAFDHSRINEVLFEKMQNFENQTWHEIKVKGKRNNHHVQINQLCKEAQKRLSELHKEDYDALFSLRLSGRERLWGIIQDGVFMILWYDKEHEVCPSHLSHT</sequence>
<name>A0ABW9H0A9_9FIRM</name>
<protein>
    <submittedName>
        <fullName evidence="1">Uncharacterized protein</fullName>
    </submittedName>
</protein>
<comment type="caution">
    <text evidence="1">The sequence shown here is derived from an EMBL/GenBank/DDBJ whole genome shotgun (WGS) entry which is preliminary data.</text>
</comment>
<evidence type="ECO:0000313" key="1">
    <source>
        <dbReference type="EMBL" id="MFM9414125.1"/>
    </source>
</evidence>
<organism evidence="1 2">
    <name type="scientific">Peptococcus simiae</name>
    <dbReference type="NCBI Taxonomy" id="1643805"/>
    <lineage>
        <taxon>Bacteria</taxon>
        <taxon>Bacillati</taxon>
        <taxon>Bacillota</taxon>
        <taxon>Clostridia</taxon>
        <taxon>Eubacteriales</taxon>
        <taxon>Peptococcaceae</taxon>
        <taxon>Peptococcus</taxon>
    </lineage>
</organism>
<proteinExistence type="predicted"/>
<evidence type="ECO:0000313" key="2">
    <source>
        <dbReference type="Proteomes" id="UP001631949"/>
    </source>
</evidence>
<accession>A0ABW9H0A9</accession>
<dbReference type="RefSeq" id="WP_408977740.1">
    <property type="nucleotide sequence ID" value="NZ_JBJUVG010000010.1"/>
</dbReference>
<dbReference type="Proteomes" id="UP001631949">
    <property type="component" value="Unassembled WGS sequence"/>
</dbReference>
<gene>
    <name evidence="1" type="ORF">ACKQTC_07070</name>
</gene>
<dbReference type="EMBL" id="JBJUVG010000010">
    <property type="protein sequence ID" value="MFM9414125.1"/>
    <property type="molecule type" value="Genomic_DNA"/>
</dbReference>